<accession>A0A1Y2K2G6</accession>
<gene>
    <name evidence="1" type="ORF">MAIT1_02245</name>
</gene>
<proteinExistence type="predicted"/>
<evidence type="ECO:0000313" key="1">
    <source>
        <dbReference type="EMBL" id="OSM02149.1"/>
    </source>
</evidence>
<dbReference type="STRING" id="1434232.MAIT1_02245"/>
<sequence>MLVALMAAPTLARASTATLERLVDDNAQEESDARSVGEMTPDELRLLINQAVSDELAPLRHQWRQREEQLRWTDWLGALGWIVGLSSAAYMLAKRNAAVAAAIQREEEAESDEELIEVEERTVRPWSQLGESEQLALREAYGRWMDDNPGSTGCDPMRKEQQFAQWLADRGIVWRPGA</sequence>
<keyword evidence="2" id="KW-1185">Reference proteome</keyword>
<reference evidence="1 2" key="1">
    <citation type="journal article" date="2016" name="BMC Genomics">
        <title>Combined genomic and structural analyses of a cultured magnetotactic bacterium reveals its niche adaptation to a dynamic environment.</title>
        <authorList>
            <person name="Araujo A.C."/>
            <person name="Morillo V."/>
            <person name="Cypriano J."/>
            <person name="Teixeira L.C."/>
            <person name="Leao P."/>
            <person name="Lyra S."/>
            <person name="Almeida L.G."/>
            <person name="Bazylinski D.A."/>
            <person name="Vasconcellos A.T."/>
            <person name="Abreu F."/>
            <person name="Lins U."/>
        </authorList>
    </citation>
    <scope>NUCLEOTIDE SEQUENCE [LARGE SCALE GENOMIC DNA]</scope>
    <source>
        <strain evidence="1 2">IT-1</strain>
    </source>
</reference>
<name>A0A1Y2K2G6_9PROT</name>
<dbReference type="EMBL" id="LVJN01000020">
    <property type="protein sequence ID" value="OSM02149.1"/>
    <property type="molecule type" value="Genomic_DNA"/>
</dbReference>
<protein>
    <submittedName>
        <fullName evidence="1">Uncharacterized protein</fullName>
    </submittedName>
</protein>
<organism evidence="1 2">
    <name type="scientific">Magnetofaba australis IT-1</name>
    <dbReference type="NCBI Taxonomy" id="1434232"/>
    <lineage>
        <taxon>Bacteria</taxon>
        <taxon>Pseudomonadati</taxon>
        <taxon>Pseudomonadota</taxon>
        <taxon>Magnetococcia</taxon>
        <taxon>Magnetococcales</taxon>
        <taxon>Magnetococcaceae</taxon>
        <taxon>Magnetofaba</taxon>
    </lineage>
</organism>
<evidence type="ECO:0000313" key="2">
    <source>
        <dbReference type="Proteomes" id="UP000194003"/>
    </source>
</evidence>
<dbReference type="Proteomes" id="UP000194003">
    <property type="component" value="Unassembled WGS sequence"/>
</dbReference>
<dbReference type="AlphaFoldDB" id="A0A1Y2K2G6"/>
<comment type="caution">
    <text evidence="1">The sequence shown here is derived from an EMBL/GenBank/DDBJ whole genome shotgun (WGS) entry which is preliminary data.</text>
</comment>